<evidence type="ECO:0000256" key="8">
    <source>
        <dbReference type="SAM" id="Phobius"/>
    </source>
</evidence>
<comment type="caution">
    <text evidence="10">The sequence shown here is derived from an EMBL/GenBank/DDBJ whole genome shotgun (WGS) entry which is preliminary data.</text>
</comment>
<evidence type="ECO:0000313" key="12">
    <source>
        <dbReference type="Proteomes" id="UP001287286"/>
    </source>
</evidence>
<dbReference type="InterPro" id="IPR025929">
    <property type="entry name" value="INSIG_fam"/>
</dbReference>
<dbReference type="PANTHER" id="PTHR15301">
    <property type="entry name" value="INSULIN-INDUCED GENE 1"/>
    <property type="match status" value="1"/>
</dbReference>
<gene>
    <name evidence="10" type="ORF">PCL_12017</name>
    <name evidence="9" type="ORF">Purlil1_2627</name>
</gene>
<evidence type="ECO:0000256" key="4">
    <source>
        <dbReference type="ARBA" id="ARBA00022824"/>
    </source>
</evidence>
<evidence type="ECO:0000313" key="9">
    <source>
        <dbReference type="EMBL" id="KAK4092702.1"/>
    </source>
</evidence>
<keyword evidence="3 8" id="KW-0812">Transmembrane</keyword>
<evidence type="ECO:0000256" key="3">
    <source>
        <dbReference type="ARBA" id="ARBA00022692"/>
    </source>
</evidence>
<keyword evidence="4" id="KW-0256">Endoplasmic reticulum</keyword>
<evidence type="ECO:0000256" key="6">
    <source>
        <dbReference type="ARBA" id="ARBA00023136"/>
    </source>
</evidence>
<dbReference type="PANTHER" id="PTHR15301:SF3">
    <property type="entry name" value="PROTEIN NSG1-RELATED"/>
    <property type="match status" value="1"/>
</dbReference>
<keyword evidence="5 8" id="KW-1133">Transmembrane helix</keyword>
<reference evidence="10" key="1">
    <citation type="submission" date="2015-05" db="EMBL/GenBank/DDBJ databases">
        <authorList>
            <person name="Wang D.B."/>
            <person name="Wang M."/>
        </authorList>
    </citation>
    <scope>NUCLEOTIDE SEQUENCE</scope>
    <source>
        <strain evidence="10">36-1</strain>
    </source>
</reference>
<evidence type="ECO:0000313" key="11">
    <source>
        <dbReference type="Proteomes" id="UP000245956"/>
    </source>
</evidence>
<keyword evidence="6 8" id="KW-0472">Membrane</keyword>
<dbReference type="Proteomes" id="UP001287286">
    <property type="component" value="Unassembled WGS sequence"/>
</dbReference>
<reference evidence="9" key="3">
    <citation type="submission" date="2023-11" db="EMBL/GenBank/DDBJ databases">
        <authorList>
            <person name="Beijen E."/>
            <person name="Ohm R.A."/>
        </authorList>
    </citation>
    <scope>NUCLEOTIDE SEQUENCE</scope>
    <source>
        <strain evidence="9">CBS 150709</strain>
    </source>
</reference>
<dbReference type="EMBL" id="LCWV01000007">
    <property type="protein sequence ID" value="PWI71923.1"/>
    <property type="molecule type" value="Genomic_DNA"/>
</dbReference>
<reference evidence="10 11" key="2">
    <citation type="journal article" date="2016" name="Front. Microbiol.">
        <title>Genome and transcriptome sequences reveal the specific parasitism of the nematophagous Purpureocillium lilacinum 36-1.</title>
        <authorList>
            <person name="Xie J."/>
            <person name="Li S."/>
            <person name="Mo C."/>
            <person name="Xiao X."/>
            <person name="Peng D."/>
            <person name="Wang G."/>
            <person name="Xiao Y."/>
        </authorList>
    </citation>
    <scope>NUCLEOTIDE SEQUENCE [LARGE SCALE GENOMIC DNA]</scope>
    <source>
        <strain evidence="10 11">36-1</strain>
    </source>
</reference>
<dbReference type="GO" id="GO:0005789">
    <property type="term" value="C:endoplasmic reticulum membrane"/>
    <property type="evidence" value="ECO:0007669"/>
    <property type="project" value="UniProtKB-SubCell"/>
</dbReference>
<feature type="region of interest" description="Disordered" evidence="7">
    <location>
        <begin position="1"/>
        <end position="49"/>
    </location>
</feature>
<name>A0A2U3EBT6_PURLI</name>
<dbReference type="EMBL" id="JAWRVI010000007">
    <property type="protein sequence ID" value="KAK4092702.1"/>
    <property type="molecule type" value="Genomic_DNA"/>
</dbReference>
<evidence type="ECO:0000256" key="7">
    <source>
        <dbReference type="SAM" id="MobiDB-lite"/>
    </source>
</evidence>
<reference evidence="9 12" key="4">
    <citation type="journal article" date="2024" name="Microbiol. Resour. Announc.">
        <title>Genome annotations for the ascomycete fungi Trichoderma harzianum, Trichoderma aggressivum, and Purpureocillium lilacinum.</title>
        <authorList>
            <person name="Beijen E.P.W."/>
            <person name="Ohm R.A."/>
        </authorList>
    </citation>
    <scope>NUCLEOTIDE SEQUENCE [LARGE SCALE GENOMIC DNA]</scope>
    <source>
        <strain evidence="9 12">CBS 150709</strain>
    </source>
</reference>
<dbReference type="GO" id="GO:0016126">
    <property type="term" value="P:sterol biosynthetic process"/>
    <property type="evidence" value="ECO:0007669"/>
    <property type="project" value="TreeGrafter"/>
</dbReference>
<feature type="transmembrane region" description="Helical" evidence="8">
    <location>
        <begin position="301"/>
        <end position="320"/>
    </location>
</feature>
<organism evidence="10 11">
    <name type="scientific">Purpureocillium lilacinum</name>
    <name type="common">Paecilomyces lilacinus</name>
    <dbReference type="NCBI Taxonomy" id="33203"/>
    <lineage>
        <taxon>Eukaryota</taxon>
        <taxon>Fungi</taxon>
        <taxon>Dikarya</taxon>
        <taxon>Ascomycota</taxon>
        <taxon>Pezizomycotina</taxon>
        <taxon>Sordariomycetes</taxon>
        <taxon>Hypocreomycetidae</taxon>
        <taxon>Hypocreales</taxon>
        <taxon>Ophiocordycipitaceae</taxon>
        <taxon>Purpureocillium</taxon>
    </lineage>
</organism>
<dbReference type="AlphaFoldDB" id="A0A2U3EBT6"/>
<evidence type="ECO:0000256" key="2">
    <source>
        <dbReference type="ARBA" id="ARBA00007475"/>
    </source>
</evidence>
<dbReference type="Pfam" id="PF07281">
    <property type="entry name" value="INSIG"/>
    <property type="match status" value="1"/>
</dbReference>
<comment type="similarity">
    <text evidence="2">Belongs to the INSIG family.</text>
</comment>
<accession>A0A2U3EBT6</accession>
<feature type="transmembrane region" description="Helical" evidence="8">
    <location>
        <begin position="276"/>
        <end position="295"/>
    </location>
</feature>
<dbReference type="Proteomes" id="UP000245956">
    <property type="component" value="Unassembled WGS sequence"/>
</dbReference>
<keyword evidence="12" id="KW-1185">Reference proteome</keyword>
<feature type="region of interest" description="Disordered" evidence="7">
    <location>
        <begin position="129"/>
        <end position="148"/>
    </location>
</feature>
<feature type="region of interest" description="Disordered" evidence="7">
    <location>
        <begin position="474"/>
        <end position="496"/>
    </location>
</feature>
<feature type="compositionally biased region" description="Low complexity" evidence="7">
    <location>
        <begin position="137"/>
        <end position="148"/>
    </location>
</feature>
<comment type="subcellular location">
    <subcellularLocation>
        <location evidence="1">Endoplasmic reticulum membrane</location>
        <topology evidence="1">Multi-pass membrane protein</topology>
    </subcellularLocation>
</comment>
<sequence length="666" mass="72163">MSDDGPQLLRPVPRRPFNLNLTSATPPDDDDQDSPQTGFGLRDQDFSAPRFLNGGLTPVESGTSISRPQSFMNLTSSTLMGIYSQATGSSNRLIDREDLDTPWGTGAQTPIKRPSIDEATYELMRDRSHLPRRRSSYRPAETSSSSSAGSLAARTLRASLLFLLGVGYGMIVTRLHNEQQYLADLAEGIIKPGANWKYLAFWGVSGVVLGSLLPWFDRVWEDMFGDEAVDEAVVIADADGSTDKELGPGTDWALVMRAIGAFVGIIFAIRKLPWASSFQVSATLALVNPLLWWLIDRSKPGFVLSAGVGLIGSILLLGLNPEMMPAPSSRLSPLGQASQNASVDADVTGAGAAQHALLGGLAEQETIETGAAGVEPRRRWQRKMGRRQVKHRRPADIMKPPCFVSVFLHVSPDRVKGLWFSWIWIDGDTRGTVALGRRSGIAAVSTPAYELMLHLCATTLVSCHCGRREVCKGQSRERPEAEEYEGGGREQHHEPMCIRDPGISRAAKKNKMAFFMCGALGLSRIVDDTISPWRNVIVRARRAEIVRCADARDDGDGGDDVGQRGIDSAAGASTLLLVQFHGRAMEGPPPQCGTSVGSGGGATVAWEWHGMARQGPRRLDGVELQAVKLALRATATTPFRGAIHSFTLSARAGLTFSGLLPERHHR</sequence>
<evidence type="ECO:0000256" key="1">
    <source>
        <dbReference type="ARBA" id="ARBA00004477"/>
    </source>
</evidence>
<proteinExistence type="inferred from homology"/>
<protein>
    <submittedName>
        <fullName evidence="10">INSIG domain-containing protein</fullName>
    </submittedName>
</protein>
<evidence type="ECO:0000256" key="5">
    <source>
        <dbReference type="ARBA" id="ARBA00022989"/>
    </source>
</evidence>
<evidence type="ECO:0000313" key="10">
    <source>
        <dbReference type="EMBL" id="PWI71923.1"/>
    </source>
</evidence>